<evidence type="ECO:0000313" key="2">
    <source>
        <dbReference type="Proteomes" id="UP000000467"/>
    </source>
</evidence>
<evidence type="ECO:0000313" key="1">
    <source>
        <dbReference type="EMBL" id="AFV11037.1"/>
    </source>
</evidence>
<proteinExistence type="predicted"/>
<dbReference type="HOGENOM" id="CLU_3030989_0_0_9"/>
<dbReference type="AlphaFoldDB" id="K4LG22"/>
<dbReference type="EMBL" id="CP003732">
    <property type="protein sequence ID" value="AFV11037.1"/>
    <property type="molecule type" value="Genomic_DNA"/>
</dbReference>
<dbReference type="KEGG" id="tpz:Tph_c08070"/>
<dbReference type="Proteomes" id="UP000000467">
    <property type="component" value="Chromosome"/>
</dbReference>
<reference evidence="1 2" key="1">
    <citation type="journal article" date="2012" name="BMC Genomics">
        <title>Genome-guided analysis of physiological and morphological traits of the fermentative acetate oxidizer Thermacetogenium phaeum.</title>
        <authorList>
            <person name="Oehler D."/>
            <person name="Poehlein A."/>
            <person name="Leimbach A."/>
            <person name="Muller N."/>
            <person name="Daniel R."/>
            <person name="Gottschalk G."/>
            <person name="Schink B."/>
        </authorList>
    </citation>
    <scope>NUCLEOTIDE SEQUENCE [LARGE SCALE GENOMIC DNA]</scope>
    <source>
        <strain evidence="2">ATCC BAA-254 / DSM 26808 / PB</strain>
    </source>
</reference>
<organism evidence="1 2">
    <name type="scientific">Thermacetogenium phaeum (strain ATCC BAA-254 / DSM 26808 / PB)</name>
    <dbReference type="NCBI Taxonomy" id="1089553"/>
    <lineage>
        <taxon>Bacteria</taxon>
        <taxon>Bacillati</taxon>
        <taxon>Bacillota</taxon>
        <taxon>Clostridia</taxon>
        <taxon>Thermoanaerobacterales</taxon>
        <taxon>Thermoanaerobacteraceae</taxon>
        <taxon>Thermacetogenium</taxon>
    </lineage>
</organism>
<name>K4LG22_THEPS</name>
<dbReference type="RefSeq" id="WP_015049921.1">
    <property type="nucleotide sequence ID" value="NC_018870.1"/>
</dbReference>
<gene>
    <name evidence="1" type="ordered locus">Tph_c08070</name>
</gene>
<sequence length="55" mass="6770">MAVALKKVHREVKEEALRVVPKPEGERKKVQYEFPYDDLYLLYDYILEEMRRQKK</sequence>
<accession>K4LG22</accession>
<protein>
    <submittedName>
        <fullName evidence="1">Uncharacterized protein</fullName>
    </submittedName>
</protein>
<keyword evidence="2" id="KW-1185">Reference proteome</keyword>